<keyword evidence="5" id="KW-1185">Reference proteome</keyword>
<evidence type="ECO:0000313" key="4">
    <source>
        <dbReference type="EMBL" id="KFM81003.1"/>
    </source>
</evidence>
<dbReference type="InterPro" id="IPR035979">
    <property type="entry name" value="RBD_domain_sf"/>
</dbReference>
<accession>A0A087UUG4</accession>
<evidence type="ECO:0000259" key="3">
    <source>
        <dbReference type="PROSITE" id="PS50102"/>
    </source>
</evidence>
<dbReference type="PROSITE" id="PS50102">
    <property type="entry name" value="RRM"/>
    <property type="match status" value="1"/>
</dbReference>
<evidence type="ECO:0000256" key="2">
    <source>
        <dbReference type="PROSITE-ProRule" id="PRU00176"/>
    </source>
</evidence>
<evidence type="ECO:0000313" key="5">
    <source>
        <dbReference type="Proteomes" id="UP000054359"/>
    </source>
</evidence>
<dbReference type="Proteomes" id="UP000054359">
    <property type="component" value="Unassembled WGS sequence"/>
</dbReference>
<organism evidence="4 5">
    <name type="scientific">Stegodyphus mimosarum</name>
    <name type="common">African social velvet spider</name>
    <dbReference type="NCBI Taxonomy" id="407821"/>
    <lineage>
        <taxon>Eukaryota</taxon>
        <taxon>Metazoa</taxon>
        <taxon>Ecdysozoa</taxon>
        <taxon>Arthropoda</taxon>
        <taxon>Chelicerata</taxon>
        <taxon>Arachnida</taxon>
        <taxon>Araneae</taxon>
        <taxon>Araneomorphae</taxon>
        <taxon>Entelegynae</taxon>
        <taxon>Eresoidea</taxon>
        <taxon>Eresidae</taxon>
        <taxon>Stegodyphus</taxon>
    </lineage>
</organism>
<protein>
    <submittedName>
        <fullName evidence="4">CUGBP Elav-like family member 2</fullName>
    </submittedName>
</protein>
<dbReference type="SUPFAM" id="SSF54928">
    <property type="entry name" value="RNA-binding domain, RBD"/>
    <property type="match status" value="1"/>
</dbReference>
<dbReference type="Gene3D" id="3.30.70.330">
    <property type="match status" value="1"/>
</dbReference>
<dbReference type="InterPro" id="IPR000504">
    <property type="entry name" value="RRM_dom"/>
</dbReference>
<dbReference type="Pfam" id="PF00076">
    <property type="entry name" value="RRM_1"/>
    <property type="match status" value="1"/>
</dbReference>
<dbReference type="InterPro" id="IPR012677">
    <property type="entry name" value="Nucleotide-bd_a/b_plait_sf"/>
</dbReference>
<keyword evidence="1 2" id="KW-0694">RNA-binding</keyword>
<dbReference type="GO" id="GO:0003723">
    <property type="term" value="F:RNA binding"/>
    <property type="evidence" value="ECO:0007669"/>
    <property type="project" value="UniProtKB-UniRule"/>
</dbReference>
<dbReference type="STRING" id="407821.A0A087UUG4"/>
<feature type="domain" description="RRM" evidence="3">
    <location>
        <begin position="15"/>
        <end position="51"/>
    </location>
</feature>
<dbReference type="EMBL" id="KK121680">
    <property type="protein sequence ID" value="KFM81003.1"/>
    <property type="molecule type" value="Genomic_DNA"/>
</dbReference>
<feature type="non-terminal residue" evidence="4">
    <location>
        <position position="51"/>
    </location>
</feature>
<dbReference type="OrthoDB" id="267048at2759"/>
<sequence>MNSPSGNSQPDPDSIKMFVGQIPRHWTESDLTKLFEEYGPVYQITVLRDKI</sequence>
<gene>
    <name evidence="4" type="ORF">X975_06850</name>
</gene>
<proteinExistence type="predicted"/>
<name>A0A087UUG4_STEMI</name>
<evidence type="ECO:0000256" key="1">
    <source>
        <dbReference type="ARBA" id="ARBA00022884"/>
    </source>
</evidence>
<reference evidence="4 5" key="1">
    <citation type="submission" date="2013-11" db="EMBL/GenBank/DDBJ databases">
        <title>Genome sequencing of Stegodyphus mimosarum.</title>
        <authorList>
            <person name="Bechsgaard J."/>
        </authorList>
    </citation>
    <scope>NUCLEOTIDE SEQUENCE [LARGE SCALE GENOMIC DNA]</scope>
</reference>
<dbReference type="AlphaFoldDB" id="A0A087UUG4"/>